<evidence type="ECO:0000259" key="7">
    <source>
        <dbReference type="Pfam" id="PF00155"/>
    </source>
</evidence>
<evidence type="ECO:0000256" key="2">
    <source>
        <dbReference type="ARBA" id="ARBA00007441"/>
    </source>
</evidence>
<dbReference type="RefSeq" id="WP_120626796.1">
    <property type="nucleotide sequence ID" value="NZ_RAWG01000120.1"/>
</dbReference>
<comment type="cofactor">
    <cofactor evidence="1 6">
        <name>pyridoxal 5'-phosphate</name>
        <dbReference type="ChEBI" id="CHEBI:597326"/>
    </cofactor>
</comment>
<dbReference type="PANTHER" id="PTHR46383:SF1">
    <property type="entry name" value="ASPARTATE AMINOTRANSFERASE"/>
    <property type="match status" value="1"/>
</dbReference>
<organism evidence="8 9">
    <name type="scientific">Corallococcus sicarius</name>
    <dbReference type="NCBI Taxonomy" id="2316726"/>
    <lineage>
        <taxon>Bacteria</taxon>
        <taxon>Pseudomonadati</taxon>
        <taxon>Myxococcota</taxon>
        <taxon>Myxococcia</taxon>
        <taxon>Myxococcales</taxon>
        <taxon>Cystobacterineae</taxon>
        <taxon>Myxococcaceae</taxon>
        <taxon>Corallococcus</taxon>
    </lineage>
</organism>
<dbReference type="InterPro" id="IPR004839">
    <property type="entry name" value="Aminotransferase_I/II_large"/>
</dbReference>
<evidence type="ECO:0000256" key="3">
    <source>
        <dbReference type="ARBA" id="ARBA00022576"/>
    </source>
</evidence>
<dbReference type="InterPro" id="IPR015422">
    <property type="entry name" value="PyrdxlP-dep_Trfase_small"/>
</dbReference>
<comment type="similarity">
    <text evidence="2 6">Belongs to the class-I pyridoxal-phosphate-dependent aminotransferase family.</text>
</comment>
<dbReference type="InterPro" id="IPR015424">
    <property type="entry name" value="PyrdxlP-dep_Trfase"/>
</dbReference>
<evidence type="ECO:0000313" key="9">
    <source>
        <dbReference type="Proteomes" id="UP000273405"/>
    </source>
</evidence>
<dbReference type="InterPro" id="IPR004838">
    <property type="entry name" value="NHTrfase_class1_PyrdxlP-BS"/>
</dbReference>
<protein>
    <recommendedName>
        <fullName evidence="6">Aminotransferase</fullName>
        <ecNumber evidence="6">2.6.1.-</ecNumber>
    </recommendedName>
</protein>
<dbReference type="Pfam" id="PF00155">
    <property type="entry name" value="Aminotran_1_2"/>
    <property type="match status" value="1"/>
</dbReference>
<accession>A0A3A8N8X8</accession>
<reference evidence="9" key="1">
    <citation type="submission" date="2018-09" db="EMBL/GenBank/DDBJ databases">
        <authorList>
            <person name="Livingstone P.G."/>
            <person name="Whitworth D.E."/>
        </authorList>
    </citation>
    <scope>NUCLEOTIDE SEQUENCE [LARGE SCALE GENOMIC DNA]</scope>
    <source>
        <strain evidence="9">CA040B</strain>
    </source>
</reference>
<evidence type="ECO:0000256" key="1">
    <source>
        <dbReference type="ARBA" id="ARBA00001933"/>
    </source>
</evidence>
<proteinExistence type="inferred from homology"/>
<dbReference type="GO" id="GO:0008483">
    <property type="term" value="F:transaminase activity"/>
    <property type="evidence" value="ECO:0007669"/>
    <property type="project" value="UniProtKB-KW"/>
</dbReference>
<comment type="caution">
    <text evidence="8">The sequence shown here is derived from an EMBL/GenBank/DDBJ whole genome shotgun (WGS) entry which is preliminary data.</text>
</comment>
<evidence type="ECO:0000313" key="8">
    <source>
        <dbReference type="EMBL" id="RKH40887.1"/>
    </source>
</evidence>
<evidence type="ECO:0000256" key="5">
    <source>
        <dbReference type="ARBA" id="ARBA00022898"/>
    </source>
</evidence>
<dbReference type="CDD" id="cd00609">
    <property type="entry name" value="AAT_like"/>
    <property type="match status" value="1"/>
</dbReference>
<dbReference type="SUPFAM" id="SSF53383">
    <property type="entry name" value="PLP-dependent transferases"/>
    <property type="match status" value="1"/>
</dbReference>
<feature type="domain" description="Aminotransferase class I/classII large" evidence="7">
    <location>
        <begin position="31"/>
        <end position="388"/>
    </location>
</feature>
<dbReference type="Gene3D" id="3.40.640.10">
    <property type="entry name" value="Type I PLP-dependent aspartate aminotransferase-like (Major domain)"/>
    <property type="match status" value="1"/>
</dbReference>
<evidence type="ECO:0000256" key="6">
    <source>
        <dbReference type="RuleBase" id="RU000481"/>
    </source>
</evidence>
<keyword evidence="5" id="KW-0663">Pyridoxal phosphate</keyword>
<dbReference type="PANTHER" id="PTHR46383">
    <property type="entry name" value="ASPARTATE AMINOTRANSFERASE"/>
    <property type="match status" value="1"/>
</dbReference>
<evidence type="ECO:0000256" key="4">
    <source>
        <dbReference type="ARBA" id="ARBA00022679"/>
    </source>
</evidence>
<dbReference type="EC" id="2.6.1.-" evidence="6"/>
<keyword evidence="9" id="KW-1185">Reference proteome</keyword>
<dbReference type="InterPro" id="IPR050596">
    <property type="entry name" value="AspAT/PAT-like"/>
</dbReference>
<dbReference type="AlphaFoldDB" id="A0A3A8N8X8"/>
<dbReference type="Gene3D" id="3.90.1150.10">
    <property type="entry name" value="Aspartate Aminotransferase, domain 1"/>
    <property type="match status" value="1"/>
</dbReference>
<dbReference type="InterPro" id="IPR015421">
    <property type="entry name" value="PyrdxlP-dep_Trfase_major"/>
</dbReference>
<keyword evidence="4 6" id="KW-0808">Transferase</keyword>
<dbReference type="EMBL" id="RAWG01000120">
    <property type="protein sequence ID" value="RKH40887.1"/>
    <property type="molecule type" value="Genomic_DNA"/>
</dbReference>
<dbReference type="PROSITE" id="PS00105">
    <property type="entry name" value="AA_TRANSFER_CLASS_1"/>
    <property type="match status" value="1"/>
</dbReference>
<dbReference type="FunFam" id="3.40.640.10:FF:000033">
    <property type="entry name" value="Aspartate aminotransferase"/>
    <property type="match status" value="1"/>
</dbReference>
<dbReference type="GO" id="GO:0030170">
    <property type="term" value="F:pyridoxal phosphate binding"/>
    <property type="evidence" value="ECO:0007669"/>
    <property type="project" value="InterPro"/>
</dbReference>
<dbReference type="GO" id="GO:0006520">
    <property type="term" value="P:amino acid metabolic process"/>
    <property type="evidence" value="ECO:0007669"/>
    <property type="project" value="InterPro"/>
</dbReference>
<dbReference type="OrthoDB" id="9804474at2"/>
<keyword evidence="3 6" id="KW-0032">Aminotransferase</keyword>
<dbReference type="Proteomes" id="UP000273405">
    <property type="component" value="Unassembled WGS sequence"/>
</dbReference>
<name>A0A3A8N8X8_9BACT</name>
<gene>
    <name evidence="8" type="ORF">D7X12_19560</name>
</gene>
<sequence length="398" mass="42886">MKLARRLHAIKPSATLALNARAKALAAKGEDVVVLAAGEPDFDTPEFVKQAAIDALRSGFTKYTATAGMPELREAVCRKLEKDNALKYTPDQVVVTAGGKQSLYNAFQALLDDGDEVIIFSPYWVSYPDMVHLAGGTPVIVPTREEDGYAPDPEAIRRALTPRTRAIVLNSPANPTGAVYSRATLEGIAAAVRDHDCILITDDMYEKLLYTGEFLNIGNVAPDLVPRLLVSNGLSKSYAMTGWRLGYAAGPKALISGMQLVQDQSTSNASSITQKAALAALNGPSDTITAMVNEYRERRDLFVAGLNAIEGIRCRLPEGAFYAMADVRALLGRSYKGTVLTTSLQLSEALLNDFLVAAVPGDPFGAPGYIRMSFVTSREVLQKGLKRLRDFVAALQSV</sequence>